<reference evidence="3 4" key="1">
    <citation type="submission" date="2023-02" db="EMBL/GenBank/DDBJ databases">
        <title>Oceanobacillus kimchii IFOP_LL358 isolated form Alexandrium catenella lab strain.</title>
        <authorList>
            <person name="Gajardo G."/>
            <person name="Ueki S."/>
            <person name="Maruyama F."/>
        </authorList>
    </citation>
    <scope>NUCLEOTIDE SEQUENCE [LARGE SCALE GENOMIC DNA]</scope>
    <source>
        <strain evidence="3 4">IFOP_LL358</strain>
    </source>
</reference>
<accession>A0ABQ5TKM4</accession>
<comment type="subunit">
    <text evidence="2">Interacts with Spx.</text>
</comment>
<comment type="caution">
    <text evidence="3">The sequence shown here is derived from an EMBL/GenBank/DDBJ whole genome shotgun (WGS) entry which is preliminary data.</text>
</comment>
<dbReference type="Gene3D" id="1.10.472.60">
    <property type="entry name" value="putative protein disulfide isomerase domain"/>
    <property type="match status" value="1"/>
</dbReference>
<dbReference type="PANTHER" id="PTHR13887:SF47">
    <property type="entry name" value="CLPXP ADAPTER PROTEIN SPXH"/>
    <property type="match status" value="1"/>
</dbReference>
<dbReference type="HAMAP" id="MF_02245">
    <property type="entry name" value="Adapter_SpxH"/>
    <property type="match status" value="1"/>
</dbReference>
<evidence type="ECO:0000256" key="1">
    <source>
        <dbReference type="ARBA" id="ARBA00022490"/>
    </source>
</evidence>
<dbReference type="Pfam" id="PF13743">
    <property type="entry name" value="Thioredoxin_5"/>
    <property type="match status" value="1"/>
</dbReference>
<evidence type="ECO:0000313" key="4">
    <source>
        <dbReference type="Proteomes" id="UP001275436"/>
    </source>
</evidence>
<dbReference type="InterPro" id="IPR036249">
    <property type="entry name" value="Thioredoxin-like_sf"/>
</dbReference>
<gene>
    <name evidence="3" type="primary">yjbH</name>
    <name evidence="2" type="synonym">spxH</name>
    <name evidence="3" type="ORF">MACH08_14490</name>
</gene>
<dbReference type="Gene3D" id="3.40.30.10">
    <property type="entry name" value="Glutaredoxin"/>
    <property type="match status" value="1"/>
</dbReference>
<dbReference type="InterPro" id="IPR046404">
    <property type="entry name" value="Adapter_SpxH"/>
</dbReference>
<organism evidence="3 4">
    <name type="scientific">Oceanobacillus kimchii</name>
    <dbReference type="NCBI Taxonomy" id="746691"/>
    <lineage>
        <taxon>Bacteria</taxon>
        <taxon>Bacillati</taxon>
        <taxon>Bacillota</taxon>
        <taxon>Bacilli</taxon>
        <taxon>Bacillales</taxon>
        <taxon>Bacillaceae</taxon>
        <taxon>Oceanobacillus</taxon>
    </lineage>
</organism>
<dbReference type="CDD" id="cd03025">
    <property type="entry name" value="DsbA_FrnE_like"/>
    <property type="match status" value="1"/>
</dbReference>
<protein>
    <recommendedName>
        <fullName evidence="2">ClpXP adapter protein SpxH</fullName>
    </recommendedName>
</protein>
<keyword evidence="1 2" id="KW-0963">Cytoplasm</keyword>
<evidence type="ECO:0000256" key="2">
    <source>
        <dbReference type="HAMAP-Rule" id="MF_02245"/>
    </source>
</evidence>
<comment type="subcellular location">
    <subcellularLocation>
        <location evidence="2">Cytoplasm</location>
    </subcellularLocation>
</comment>
<evidence type="ECO:0000313" key="3">
    <source>
        <dbReference type="EMBL" id="GLO65665.1"/>
    </source>
</evidence>
<dbReference type="Proteomes" id="UP001275436">
    <property type="component" value="Unassembled WGS sequence"/>
</dbReference>
<comment type="function">
    <text evidence="2">Adapter protein required for efficient degradation of Spx by ClpXP under non-stress conditions. Interaction with Spx stabilizes Spx and exposes the C-terminus of Spx for recognition and proteolysis by ClpXP.</text>
</comment>
<comment type="similarity">
    <text evidence="2">Belongs to the SpxH family.</text>
</comment>
<name>A0ABQ5TKM4_9BACI</name>
<dbReference type="SUPFAM" id="SSF52833">
    <property type="entry name" value="Thioredoxin-like"/>
    <property type="match status" value="1"/>
</dbReference>
<proteinExistence type="inferred from homology"/>
<sequence>MSWNQQELTSSNHTNTSPNYNYIDYVQKPIEMYVFIDPLCAECWSLEPYIKKLSVEYGRFFTIRQIVSGQLSNLNVDVFEKPKKLKDIWERTAKRTGMSCDGNIWDENPIDYPYVPSLAIKAAELQGKKAGKMFVRKLQENLFINKENISDEKILLKCATEAKLDIEEFERDLFSSSAKKALQCDLKLTREMEVDYIPTIVFFNQSVEDEGVKISGLYPYEIYELVLKEILQKTPIPSSTPPLIDFLKHYQVLGTKEISVVYDWSLDKTEKEMKKLQFQQIVERIPAKYGSFWKYIDTKKS</sequence>
<keyword evidence="4" id="KW-1185">Reference proteome</keyword>
<dbReference type="PANTHER" id="PTHR13887">
    <property type="entry name" value="GLUTATHIONE S-TRANSFERASE KAPPA"/>
    <property type="match status" value="1"/>
</dbReference>
<dbReference type="RefSeq" id="WP_017796351.1">
    <property type="nucleotide sequence ID" value="NZ_BSKO01000001.1"/>
</dbReference>
<dbReference type="EMBL" id="BSKO01000001">
    <property type="protein sequence ID" value="GLO65665.1"/>
    <property type="molecule type" value="Genomic_DNA"/>
</dbReference>